<feature type="repeat" description="TPR" evidence="7">
    <location>
        <begin position="4"/>
        <end position="37"/>
    </location>
</feature>
<dbReference type="InterPro" id="IPR041243">
    <property type="entry name" value="STI1/HOP_DP"/>
</dbReference>
<feature type="repeat" description="TPR" evidence="7">
    <location>
        <begin position="297"/>
        <end position="330"/>
    </location>
</feature>
<evidence type="ECO:0000256" key="8">
    <source>
        <dbReference type="SAM" id="MobiDB-lite"/>
    </source>
</evidence>
<dbReference type="SMART" id="SM00727">
    <property type="entry name" value="STI1"/>
    <property type="match status" value="2"/>
</dbReference>
<dbReference type="GO" id="GO:0051879">
    <property type="term" value="F:Hsp90 protein binding"/>
    <property type="evidence" value="ECO:0007669"/>
    <property type="project" value="TreeGrafter"/>
</dbReference>
<feature type="compositionally biased region" description="Pro residues" evidence="8">
    <location>
        <begin position="197"/>
        <end position="209"/>
    </location>
</feature>
<evidence type="ECO:0000256" key="7">
    <source>
        <dbReference type="PROSITE-ProRule" id="PRU00339"/>
    </source>
</evidence>
<protein>
    <recommendedName>
        <fullName evidence="5">Stress-induced-phosphoprotein 1</fullName>
    </recommendedName>
</protein>
<proteinExistence type="predicted"/>
<dbReference type="Pfam" id="PF13424">
    <property type="entry name" value="TPR_12"/>
    <property type="match status" value="1"/>
</dbReference>
<keyword evidence="11" id="KW-1185">Reference proteome</keyword>
<keyword evidence="1" id="KW-0963">Cytoplasm</keyword>
<dbReference type="Gene3D" id="1.25.40.10">
    <property type="entry name" value="Tetratricopeptide repeat domain"/>
    <property type="match status" value="3"/>
</dbReference>
<dbReference type="InterPro" id="IPR006636">
    <property type="entry name" value="STI1_HS-bd"/>
</dbReference>
<dbReference type="SUPFAM" id="SSF48452">
    <property type="entry name" value="TPR-like"/>
    <property type="match status" value="3"/>
</dbReference>
<evidence type="ECO:0000256" key="6">
    <source>
        <dbReference type="ARBA" id="ARBA00045590"/>
    </source>
</evidence>
<dbReference type="InterPro" id="IPR019734">
    <property type="entry name" value="TPR_rpt"/>
</dbReference>
<dbReference type="Pfam" id="PF17830">
    <property type="entry name" value="STI1-HOP_DP"/>
    <property type="match status" value="2"/>
</dbReference>
<comment type="function">
    <text evidence="6">Acts as a co-chaperone for HSP90AA1. Mediates the association of the molecular chaperones HSPA8/HSC70 and HSP90.</text>
</comment>
<dbReference type="Pfam" id="PF00515">
    <property type="entry name" value="TPR_1"/>
    <property type="match status" value="3"/>
</dbReference>
<accession>A0A8C5EFT4</accession>
<gene>
    <name evidence="10" type="primary">stip1</name>
</gene>
<evidence type="ECO:0000259" key="9">
    <source>
        <dbReference type="SMART" id="SM00727"/>
    </source>
</evidence>
<reference evidence="10" key="3">
    <citation type="submission" date="2025-09" db="UniProtKB">
        <authorList>
            <consortium name="Ensembl"/>
        </authorList>
    </citation>
    <scope>IDENTIFICATION</scope>
</reference>
<evidence type="ECO:0000256" key="2">
    <source>
        <dbReference type="ARBA" id="ARBA00022737"/>
    </source>
</evidence>
<reference evidence="10" key="2">
    <citation type="submission" date="2025-08" db="UniProtKB">
        <authorList>
            <consortium name="Ensembl"/>
        </authorList>
    </citation>
    <scope>IDENTIFICATION</scope>
</reference>
<dbReference type="Proteomes" id="UP000694680">
    <property type="component" value="Chromosome 14"/>
</dbReference>
<feature type="repeat" description="TPR" evidence="7">
    <location>
        <begin position="222"/>
        <end position="255"/>
    </location>
</feature>
<feature type="repeat" description="TPR" evidence="7">
    <location>
        <begin position="418"/>
        <end position="451"/>
    </location>
</feature>
<dbReference type="SMART" id="SM00028">
    <property type="entry name" value="TPR"/>
    <property type="match status" value="9"/>
</dbReference>
<evidence type="ECO:0000313" key="10">
    <source>
        <dbReference type="Ensembl" id="ENSGWIP00000020632.1"/>
    </source>
</evidence>
<dbReference type="FunFam" id="1.10.260.100:FF:000002">
    <property type="entry name" value="Stress-induced-phosphoprotein 1 (Hsp70/Hsp90-organizing)"/>
    <property type="match status" value="1"/>
</dbReference>
<dbReference type="Pfam" id="PF13432">
    <property type="entry name" value="TPR_16"/>
    <property type="match status" value="1"/>
</dbReference>
<dbReference type="FunFam" id="1.25.40.10:FF:000027">
    <property type="entry name" value="stress-induced-phosphoprotein 1 isoform X1"/>
    <property type="match status" value="1"/>
</dbReference>
<organism evidence="10 11">
    <name type="scientific">Gouania willdenowi</name>
    <name type="common">Blunt-snouted clingfish</name>
    <name type="synonym">Lepadogaster willdenowi</name>
    <dbReference type="NCBI Taxonomy" id="441366"/>
    <lineage>
        <taxon>Eukaryota</taxon>
        <taxon>Metazoa</taxon>
        <taxon>Chordata</taxon>
        <taxon>Craniata</taxon>
        <taxon>Vertebrata</taxon>
        <taxon>Euteleostomi</taxon>
        <taxon>Actinopterygii</taxon>
        <taxon>Neopterygii</taxon>
        <taxon>Teleostei</taxon>
        <taxon>Neoteleostei</taxon>
        <taxon>Acanthomorphata</taxon>
        <taxon>Ovalentaria</taxon>
        <taxon>Blenniimorphae</taxon>
        <taxon>Blenniiformes</taxon>
        <taxon>Gobiesocoidei</taxon>
        <taxon>Gobiesocidae</taxon>
        <taxon>Gobiesocinae</taxon>
        <taxon>Gouania</taxon>
    </lineage>
</organism>
<feature type="repeat" description="TPR" evidence="7">
    <location>
        <begin position="350"/>
        <end position="383"/>
    </location>
</feature>
<evidence type="ECO:0000256" key="4">
    <source>
        <dbReference type="ARBA" id="ARBA00024190"/>
    </source>
</evidence>
<dbReference type="PANTHER" id="PTHR22904:SF523">
    <property type="entry name" value="STRESS-INDUCED-PHOSPHOPROTEIN 1"/>
    <property type="match status" value="1"/>
</dbReference>
<keyword evidence="2" id="KW-0677">Repeat</keyword>
<comment type="subcellular location">
    <subcellularLocation>
        <location evidence="4">Dynein axonemal particle</location>
    </subcellularLocation>
</comment>
<dbReference type="PROSITE" id="PS50005">
    <property type="entry name" value="TPR"/>
    <property type="match status" value="5"/>
</dbReference>
<dbReference type="Ensembl" id="ENSGWIT00000022659.1">
    <property type="protein sequence ID" value="ENSGWIP00000020632.1"/>
    <property type="gene ID" value="ENSGWIG00000010480.1"/>
</dbReference>
<sequence>LNKISALKDQGNKALSAGNIDEALRCYTDALALDPSNHVLFSNRSAAYAKKGNYESALQDACQTIKIKPDWGKGYSRKAAALEFLGRLEDARATYHEGIRQEPSNQQLKEGLQNIEARLAEKSMMNPFAMPNLYQKLEGDSRTRELLADPSYRELLEQLRNRPSELGTKLQDPRVMTTLSVLLGLNLSEMDEEDEPTPPPKPKETQPPPPKEEDLPENKKMAANEKELGNAAYKNKDFEKALKHYEEAVKHDPTNMTYISNQAAVYFEKGEFEKCRELCEKAIDVGRENREDYRQIAKALARIGNSYYKQEKYKEAIQYLNKSLTEHHVGDAEKILKEQEKQAYINPDLALEEKNKGNDAFQKGDYPLAMKHYSEAIKRNPHDAKLFSNRAACYTKLLEFQLALKDCEECIKLEPSFIKGYTRKGAALEAMKDFSKAMDAYQKALELDSSSKEASEGIQRCMVSQATRNDSPEDVKKRAMADPEVQQIMQDPAMRMILEQMQKDPQALSDHLKNPVIAQKIQKLIDVGLIAIR</sequence>
<evidence type="ECO:0000313" key="11">
    <source>
        <dbReference type="Proteomes" id="UP000694680"/>
    </source>
</evidence>
<evidence type="ECO:0000256" key="1">
    <source>
        <dbReference type="ARBA" id="ARBA00022490"/>
    </source>
</evidence>
<dbReference type="FunFam" id="1.25.40.10:FF:000020">
    <property type="entry name" value="Stress-induced phosphoprotein 1"/>
    <property type="match status" value="1"/>
</dbReference>
<evidence type="ECO:0000256" key="3">
    <source>
        <dbReference type="ARBA" id="ARBA00022803"/>
    </source>
</evidence>
<dbReference type="PANTHER" id="PTHR22904">
    <property type="entry name" value="TPR REPEAT CONTAINING PROTEIN"/>
    <property type="match status" value="1"/>
</dbReference>
<dbReference type="FunFam" id="1.25.40.10:FF:000010">
    <property type="entry name" value="Stress-induced phosphoprotein 1"/>
    <property type="match status" value="1"/>
</dbReference>
<dbReference type="InterPro" id="IPR011990">
    <property type="entry name" value="TPR-like_helical_dom_sf"/>
</dbReference>
<keyword evidence="3 7" id="KW-0802">TPR repeat</keyword>
<evidence type="ECO:0000256" key="5">
    <source>
        <dbReference type="ARBA" id="ARBA00026193"/>
    </source>
</evidence>
<feature type="domain" description="STI1" evidence="9">
    <location>
        <begin position="482"/>
        <end position="521"/>
    </location>
</feature>
<reference evidence="10" key="1">
    <citation type="submission" date="2020-06" db="EMBL/GenBank/DDBJ databases">
        <authorList>
            <consortium name="Wellcome Sanger Institute Data Sharing"/>
        </authorList>
    </citation>
    <scope>NUCLEOTIDE SEQUENCE [LARGE SCALE GENOMIC DNA]</scope>
</reference>
<feature type="region of interest" description="Disordered" evidence="8">
    <location>
        <begin position="189"/>
        <end position="217"/>
    </location>
</feature>
<feature type="domain" description="STI1" evidence="9">
    <location>
        <begin position="130"/>
        <end position="179"/>
    </location>
</feature>
<name>A0A8C5EFT4_GOUWI</name>
<dbReference type="GO" id="GO:0120293">
    <property type="term" value="C:dynein axonemal particle"/>
    <property type="evidence" value="ECO:0007669"/>
    <property type="project" value="UniProtKB-SubCell"/>
</dbReference>
<dbReference type="FunFam" id="1.10.260.100:FF:000004">
    <property type="entry name" value="Putative stress-induced-phosphoprotein 1"/>
    <property type="match status" value="1"/>
</dbReference>
<dbReference type="AlphaFoldDB" id="A0A8C5EFT4"/>
<dbReference type="Gene3D" id="1.10.260.100">
    <property type="match status" value="2"/>
</dbReference>